<evidence type="ECO:0000256" key="1">
    <source>
        <dbReference type="SAM" id="Phobius"/>
    </source>
</evidence>
<reference evidence="2 3" key="1">
    <citation type="submission" date="2018-12" db="EMBL/GenBank/DDBJ databases">
        <title>three novel Halomonas strain isolated from plants.</title>
        <authorList>
            <person name="Sun C."/>
        </authorList>
    </citation>
    <scope>NUCLEOTIDE SEQUENCE [LARGE SCALE GENOMIC DNA]</scope>
    <source>
        <strain evidence="2 3">JCM 18142</strain>
    </source>
</reference>
<evidence type="ECO:0000313" key="2">
    <source>
        <dbReference type="EMBL" id="RUR34242.1"/>
    </source>
</evidence>
<protein>
    <submittedName>
        <fullName evidence="2">Uncharacterized protein</fullName>
    </submittedName>
</protein>
<keyword evidence="3" id="KW-1185">Reference proteome</keyword>
<keyword evidence="1" id="KW-1133">Transmembrane helix</keyword>
<gene>
    <name evidence="2" type="ORF">ELY38_01185</name>
</gene>
<keyword evidence="1" id="KW-0472">Membrane</keyword>
<organism evidence="2 3">
    <name type="scientific">Vreelandella nanhaiensis</name>
    <dbReference type="NCBI Taxonomy" id="1258546"/>
    <lineage>
        <taxon>Bacteria</taxon>
        <taxon>Pseudomonadati</taxon>
        <taxon>Pseudomonadota</taxon>
        <taxon>Gammaproteobacteria</taxon>
        <taxon>Oceanospirillales</taxon>
        <taxon>Halomonadaceae</taxon>
        <taxon>Vreelandella</taxon>
    </lineage>
</organism>
<dbReference type="OrthoDB" id="6183115at2"/>
<name>A0A3S0Z0Y5_9GAMM</name>
<feature type="transmembrane region" description="Helical" evidence="1">
    <location>
        <begin position="115"/>
        <end position="136"/>
    </location>
</feature>
<dbReference type="Proteomes" id="UP000287023">
    <property type="component" value="Unassembled WGS sequence"/>
</dbReference>
<comment type="caution">
    <text evidence="2">The sequence shown here is derived from an EMBL/GenBank/DDBJ whole genome shotgun (WGS) entry which is preliminary data.</text>
</comment>
<accession>A0A3S0Z0Y5</accession>
<sequence length="142" mass="15708">MRDLYQRLGVSPQANDEELQQAVARCPNSALRQDAKAVFEVPKRRESYNQALTTLSDIGQLRARLGLTHGAHWQGDVANDFSLPADQAVSRHDELVDRVSHAVILYNRLRGLRGIWLLIITFFVGTGIGVALGFILSKTLAA</sequence>
<dbReference type="EMBL" id="RZHF01000004">
    <property type="protein sequence ID" value="RUR34242.1"/>
    <property type="molecule type" value="Genomic_DNA"/>
</dbReference>
<dbReference type="RefSeq" id="WP_127059694.1">
    <property type="nucleotide sequence ID" value="NZ_RZHF01000004.1"/>
</dbReference>
<evidence type="ECO:0000313" key="3">
    <source>
        <dbReference type="Proteomes" id="UP000287023"/>
    </source>
</evidence>
<proteinExistence type="predicted"/>
<keyword evidence="1" id="KW-0812">Transmembrane</keyword>
<dbReference type="AlphaFoldDB" id="A0A3S0Z0Y5"/>